<proteinExistence type="predicted"/>
<dbReference type="Pfam" id="PF14885">
    <property type="entry name" value="GHL15"/>
    <property type="match status" value="1"/>
</dbReference>
<dbReference type="SUPFAM" id="SSF51445">
    <property type="entry name" value="(Trans)glycosidases"/>
    <property type="match status" value="1"/>
</dbReference>
<dbReference type="InterPro" id="IPR029455">
    <property type="entry name" value="GHL15"/>
</dbReference>
<dbReference type="AlphaFoldDB" id="A0A5C5Y9A0"/>
<dbReference type="EMBL" id="SJPL01000001">
    <property type="protein sequence ID" value="TWT71393.1"/>
    <property type="molecule type" value="Genomic_DNA"/>
</dbReference>
<evidence type="ECO:0000313" key="1">
    <source>
        <dbReference type="EMBL" id="TWT71393.1"/>
    </source>
</evidence>
<dbReference type="Proteomes" id="UP000317238">
    <property type="component" value="Unassembled WGS sequence"/>
</dbReference>
<comment type="caution">
    <text evidence="1">The sequence shown here is derived from an EMBL/GenBank/DDBJ whole genome shotgun (WGS) entry which is preliminary data.</text>
</comment>
<protein>
    <submittedName>
        <fullName evidence="1">Uncharacterized protein</fullName>
    </submittedName>
</protein>
<gene>
    <name evidence="1" type="ORF">Pan14r_37030</name>
</gene>
<organism evidence="1 2">
    <name type="scientific">Crateriforma conspicua</name>
    <dbReference type="NCBI Taxonomy" id="2527996"/>
    <lineage>
        <taxon>Bacteria</taxon>
        <taxon>Pseudomonadati</taxon>
        <taxon>Planctomycetota</taxon>
        <taxon>Planctomycetia</taxon>
        <taxon>Planctomycetales</taxon>
        <taxon>Planctomycetaceae</taxon>
        <taxon>Crateriforma</taxon>
    </lineage>
</organism>
<accession>A0A5C5Y9A0</accession>
<dbReference type="OrthoDB" id="9779834at2"/>
<sequence precursor="true">MKSSDDWVCPVFLKIGLVSLCIGLTSLRSGHAEESGGTDAGGSAVPSQRALNYPQFSWDRIPRYMHVRKARSFTDHEVQYLSKFPLITFEKANGHLDHGSVEAGTLVAARAVKAINPKATILYYRNVMVHYGGYEADDQLGRIFGAFLRDRSGRTSLVRGRVEAYDLSNAELRSWWANSCRTMTQSPDIDGVFLDGNVKAIEPAYLVKEIGLAKKQQTIAGYHELISETRQAIGPEKLMLANLLRARFDDAGLEYLKNFDGSYLENFFHNVGDADYEQYVARGIDAFQTAARQGKIIAFTCGLATANRKAADSNDLGIDEAHASVQTMDQARQGLVYPLAIFLVCAERYSYFRVHEGYSANESDRWMRWFPEYDRPLGPPDGPASREGSVYRRKFRHASVMVDIKNRKADIRWTNPQGKQ</sequence>
<dbReference type="InterPro" id="IPR017853">
    <property type="entry name" value="GH"/>
</dbReference>
<name>A0A5C5Y9A0_9PLAN</name>
<reference evidence="1 2" key="1">
    <citation type="submission" date="2019-02" db="EMBL/GenBank/DDBJ databases">
        <title>Deep-cultivation of Planctomycetes and their phenomic and genomic characterization uncovers novel biology.</title>
        <authorList>
            <person name="Wiegand S."/>
            <person name="Jogler M."/>
            <person name="Boedeker C."/>
            <person name="Pinto D."/>
            <person name="Vollmers J."/>
            <person name="Rivas-Marin E."/>
            <person name="Kohn T."/>
            <person name="Peeters S.H."/>
            <person name="Heuer A."/>
            <person name="Rast P."/>
            <person name="Oberbeckmann S."/>
            <person name="Bunk B."/>
            <person name="Jeske O."/>
            <person name="Meyerdierks A."/>
            <person name="Storesund J.E."/>
            <person name="Kallscheuer N."/>
            <person name="Luecker S."/>
            <person name="Lage O.M."/>
            <person name="Pohl T."/>
            <person name="Merkel B.J."/>
            <person name="Hornburger P."/>
            <person name="Mueller R.-W."/>
            <person name="Bruemmer F."/>
            <person name="Labrenz M."/>
            <person name="Spormann A.M."/>
            <person name="Op Den Camp H."/>
            <person name="Overmann J."/>
            <person name="Amann R."/>
            <person name="Jetten M.S.M."/>
            <person name="Mascher T."/>
            <person name="Medema M.H."/>
            <person name="Devos D.P."/>
            <person name="Kaster A.-K."/>
            <person name="Ovreas L."/>
            <person name="Rohde M."/>
            <person name="Galperin M.Y."/>
            <person name="Jogler C."/>
        </authorList>
    </citation>
    <scope>NUCLEOTIDE SEQUENCE [LARGE SCALE GENOMIC DNA]</scope>
    <source>
        <strain evidence="1 2">Pan14r</strain>
    </source>
</reference>
<evidence type="ECO:0000313" key="2">
    <source>
        <dbReference type="Proteomes" id="UP000317238"/>
    </source>
</evidence>
<keyword evidence="2" id="KW-1185">Reference proteome</keyword>